<feature type="region of interest" description="Disordered" evidence="14">
    <location>
        <begin position="1"/>
        <end position="20"/>
    </location>
</feature>
<evidence type="ECO:0000256" key="7">
    <source>
        <dbReference type="ARBA" id="ARBA00022692"/>
    </source>
</evidence>
<evidence type="ECO:0000256" key="1">
    <source>
        <dbReference type="ARBA" id="ARBA00004651"/>
    </source>
</evidence>
<keyword evidence="8" id="KW-0133">Cell shape</keyword>
<dbReference type="GO" id="GO:0005886">
    <property type="term" value="C:plasma membrane"/>
    <property type="evidence" value="ECO:0007669"/>
    <property type="project" value="UniProtKB-SubCell"/>
</dbReference>
<feature type="transmembrane region" description="Helical" evidence="15">
    <location>
        <begin position="540"/>
        <end position="560"/>
    </location>
</feature>
<evidence type="ECO:0000259" key="16">
    <source>
        <dbReference type="SMART" id="SM01205"/>
    </source>
</evidence>
<evidence type="ECO:0000256" key="12">
    <source>
        <dbReference type="ARBA" id="ARBA00032165"/>
    </source>
</evidence>
<accession>A0A7I8LGC3</accession>
<dbReference type="EC" id="2.4.1.34" evidence="3"/>
<keyword evidence="4" id="KW-1003">Cell membrane</keyword>
<feature type="transmembrane region" description="Helical" evidence="15">
    <location>
        <begin position="586"/>
        <end position="606"/>
    </location>
</feature>
<evidence type="ECO:0000256" key="5">
    <source>
        <dbReference type="ARBA" id="ARBA00022676"/>
    </source>
</evidence>
<feature type="transmembrane region" description="Helical" evidence="15">
    <location>
        <begin position="1851"/>
        <end position="1874"/>
    </location>
</feature>
<evidence type="ECO:0000256" key="15">
    <source>
        <dbReference type="SAM" id="Phobius"/>
    </source>
</evidence>
<keyword evidence="5" id="KW-0328">Glycosyltransferase</keyword>
<evidence type="ECO:0000256" key="2">
    <source>
        <dbReference type="ARBA" id="ARBA00009040"/>
    </source>
</evidence>
<dbReference type="Pfam" id="PF04652">
    <property type="entry name" value="Vta1"/>
    <property type="match status" value="1"/>
</dbReference>
<feature type="transmembrane region" description="Helical" evidence="15">
    <location>
        <begin position="719"/>
        <end position="738"/>
    </location>
</feature>
<feature type="transmembrane region" description="Helical" evidence="15">
    <location>
        <begin position="1541"/>
        <end position="1559"/>
    </location>
</feature>
<dbReference type="Proteomes" id="UP000663760">
    <property type="component" value="Chromosome 15"/>
</dbReference>
<evidence type="ECO:0000256" key="13">
    <source>
        <dbReference type="ARBA" id="ARBA00047777"/>
    </source>
</evidence>
<dbReference type="Gene3D" id="1.25.40.270">
    <property type="entry name" value="Vacuolar protein sorting-associated protein vta1"/>
    <property type="match status" value="1"/>
</dbReference>
<dbReference type="PANTHER" id="PTHR12741:SF22">
    <property type="entry name" value="CALLOSE SYNTHASE 8-RELATED"/>
    <property type="match status" value="1"/>
</dbReference>
<evidence type="ECO:0000256" key="8">
    <source>
        <dbReference type="ARBA" id="ARBA00022960"/>
    </source>
</evidence>
<dbReference type="GO" id="GO:0000148">
    <property type="term" value="C:1,3-beta-D-glucan synthase complex"/>
    <property type="evidence" value="ECO:0007669"/>
    <property type="project" value="InterPro"/>
</dbReference>
<feature type="transmembrane region" description="Helical" evidence="15">
    <location>
        <begin position="1751"/>
        <end position="1772"/>
    </location>
</feature>
<feature type="domain" description="1,3-beta-glucan synthase component FKS1-like" evidence="16">
    <location>
        <begin position="309"/>
        <end position="425"/>
    </location>
</feature>
<reference evidence="17" key="1">
    <citation type="submission" date="2020-02" db="EMBL/GenBank/DDBJ databases">
        <authorList>
            <person name="Scholz U."/>
            <person name="Mascher M."/>
            <person name="Fiebig A."/>
        </authorList>
    </citation>
    <scope>NUCLEOTIDE SEQUENCE</scope>
</reference>
<feature type="transmembrane region" description="Helical" evidence="15">
    <location>
        <begin position="1484"/>
        <end position="1506"/>
    </location>
</feature>
<keyword evidence="18" id="KW-1185">Reference proteome</keyword>
<evidence type="ECO:0000256" key="6">
    <source>
        <dbReference type="ARBA" id="ARBA00022679"/>
    </source>
</evidence>
<dbReference type="InterPro" id="IPR003440">
    <property type="entry name" value="Glyco_trans_48_dom"/>
</dbReference>
<keyword evidence="6" id="KW-0808">Transferase</keyword>
<proteinExistence type="inferred from homology"/>
<evidence type="ECO:0000256" key="14">
    <source>
        <dbReference type="SAM" id="MobiDB-lite"/>
    </source>
</evidence>
<evidence type="ECO:0000313" key="17">
    <source>
        <dbReference type="EMBL" id="CAA7408358.1"/>
    </source>
</evidence>
<evidence type="ECO:0000256" key="11">
    <source>
        <dbReference type="ARBA" id="ARBA00023316"/>
    </source>
</evidence>
<name>A0A7I8LGC3_SPIIN</name>
<feature type="transmembrane region" description="Helical" evidence="15">
    <location>
        <begin position="1658"/>
        <end position="1678"/>
    </location>
</feature>
<evidence type="ECO:0000256" key="4">
    <source>
        <dbReference type="ARBA" id="ARBA00022475"/>
    </source>
</evidence>
<evidence type="ECO:0000313" key="18">
    <source>
        <dbReference type="Proteomes" id="UP000663760"/>
    </source>
</evidence>
<feature type="transmembrane region" description="Helical" evidence="15">
    <location>
        <begin position="1566"/>
        <end position="1586"/>
    </location>
</feature>
<keyword evidence="10 15" id="KW-0472">Membrane</keyword>
<dbReference type="GO" id="GO:0006075">
    <property type="term" value="P:(1-&gt;3)-beta-D-glucan biosynthetic process"/>
    <property type="evidence" value="ECO:0007669"/>
    <property type="project" value="InterPro"/>
</dbReference>
<gene>
    <name evidence="17" type="ORF">SI8410_15019036</name>
</gene>
<dbReference type="GO" id="GO:0008360">
    <property type="term" value="P:regulation of cell shape"/>
    <property type="evidence" value="ECO:0007669"/>
    <property type="project" value="UniProtKB-KW"/>
</dbReference>
<evidence type="ECO:0000256" key="9">
    <source>
        <dbReference type="ARBA" id="ARBA00022989"/>
    </source>
</evidence>
<dbReference type="InterPro" id="IPR023175">
    <property type="entry name" value="Vta1/CALS_N_sf"/>
</dbReference>
<dbReference type="OrthoDB" id="1880850at2759"/>
<feature type="transmembrane region" description="Helical" evidence="15">
    <location>
        <begin position="1784"/>
        <end position="1805"/>
    </location>
</feature>
<dbReference type="InterPro" id="IPR058851">
    <property type="entry name" value="CALS1_helical"/>
</dbReference>
<comment type="similarity">
    <text evidence="2">Belongs to the glycosyltransferase 48 family.</text>
</comment>
<organism evidence="17 18">
    <name type="scientific">Spirodela intermedia</name>
    <name type="common">Intermediate duckweed</name>
    <dbReference type="NCBI Taxonomy" id="51605"/>
    <lineage>
        <taxon>Eukaryota</taxon>
        <taxon>Viridiplantae</taxon>
        <taxon>Streptophyta</taxon>
        <taxon>Embryophyta</taxon>
        <taxon>Tracheophyta</taxon>
        <taxon>Spermatophyta</taxon>
        <taxon>Magnoliopsida</taxon>
        <taxon>Liliopsida</taxon>
        <taxon>Araceae</taxon>
        <taxon>Lemnoideae</taxon>
        <taxon>Spirodela</taxon>
    </lineage>
</organism>
<feature type="transmembrane region" description="Helical" evidence="15">
    <location>
        <begin position="505"/>
        <end position="528"/>
    </location>
</feature>
<evidence type="ECO:0000256" key="10">
    <source>
        <dbReference type="ARBA" id="ARBA00023136"/>
    </source>
</evidence>
<protein>
    <recommendedName>
        <fullName evidence="12">1,3-beta-glucan synthase</fullName>
        <ecNumber evidence="3">2.4.1.34</ecNumber>
    </recommendedName>
    <alternativeName>
        <fullName evidence="12">1,3-beta-glucan synthase</fullName>
    </alternativeName>
</protein>
<dbReference type="Pfam" id="PF02364">
    <property type="entry name" value="Glucan_synthase"/>
    <property type="match status" value="2"/>
</dbReference>
<evidence type="ECO:0000256" key="3">
    <source>
        <dbReference type="ARBA" id="ARBA00012589"/>
    </source>
</evidence>
<dbReference type="InterPro" id="IPR026899">
    <property type="entry name" value="FKS1-like_dom1"/>
</dbReference>
<comment type="subcellular location">
    <subcellularLocation>
        <location evidence="1">Cell membrane</location>
        <topology evidence="1">Multi-pass membrane protein</topology>
    </subcellularLocation>
</comment>
<keyword evidence="7 15" id="KW-0812">Transmembrane</keyword>
<dbReference type="GO" id="GO:0003843">
    <property type="term" value="F:1,3-beta-D-glucan synthase activity"/>
    <property type="evidence" value="ECO:0007669"/>
    <property type="project" value="UniProtKB-EC"/>
</dbReference>
<dbReference type="InterPro" id="IPR039431">
    <property type="entry name" value="Vta1/CALS_N"/>
</dbReference>
<dbReference type="SMART" id="SM01205">
    <property type="entry name" value="FKS1_dom1"/>
    <property type="match status" value="1"/>
</dbReference>
<dbReference type="Pfam" id="PF14288">
    <property type="entry name" value="FKS1_dom1"/>
    <property type="match status" value="1"/>
</dbReference>
<comment type="catalytic activity">
    <reaction evidence="13">
        <text>[(1-&gt;3)-beta-D-glucosyl](n) + UDP-alpha-D-glucose = [(1-&gt;3)-beta-D-glucosyl](n+1) + UDP + H(+)</text>
        <dbReference type="Rhea" id="RHEA:21476"/>
        <dbReference type="Rhea" id="RHEA-COMP:11146"/>
        <dbReference type="Rhea" id="RHEA-COMP:14303"/>
        <dbReference type="ChEBI" id="CHEBI:15378"/>
        <dbReference type="ChEBI" id="CHEBI:37671"/>
        <dbReference type="ChEBI" id="CHEBI:58223"/>
        <dbReference type="ChEBI" id="CHEBI:58885"/>
        <dbReference type="EC" id="2.4.1.34"/>
    </reaction>
</comment>
<dbReference type="EMBL" id="LR746278">
    <property type="protein sequence ID" value="CAA7408358.1"/>
    <property type="molecule type" value="Genomic_DNA"/>
</dbReference>
<dbReference type="Pfam" id="PF25968">
    <property type="entry name" value="CALS1"/>
    <property type="match status" value="1"/>
</dbReference>
<feature type="transmembrane region" description="Helical" evidence="15">
    <location>
        <begin position="471"/>
        <end position="490"/>
    </location>
</feature>
<sequence length="1907" mass="219054">MAEIIPMKDSCRPGTRNFGRASARTKTAGHVPQPFDSEKVPLILEFEVRRFLRVANQIEAESPRAAYLCRVHAFERAHSMDKNSIGRGVRQFKTALLKHLEQAEEGTKRMRRESSDALELKYLYDKYHNKRRISPSESSEESINILLEVLKAVLSGTDSETFADGEEIKGNSANYFRYNILPLHPDSSQQEIMRLPEIKASLAAIRNVRGLPSDKSYRKESAPIDLIDWLQHIFGFQEGNVANQREHLVLLLANLHIRQIPKPTSMSKLDDRAIDELMEKLFKNYRKWCTFLGRKSNIWLPDVKQEEEQQKILYISLYLLIWGEASNLRLMPECLCYIFHHMAYELSGVLAGSISLNTREKVVPACGGEPESFLRNVVTPLYTVISEEARRNSNGTADHSKWRNYDDLNEYFWCIDCFKLGWPMRLECGFFSAPSTTKDRESETTTRKWIGKTNFVEIRSFLHLYRSFDRMWAFFILAFQLMVIIAWHNLESPLEVFNSPTFEDIMSVFVTSAFIRLSTVVLDIIFTWRTRQNMSTFQMLGVVLKFSVGTIWVITLPVYYVKSRQDSFCSADEDWSQFGRQCLPQYMVAVAIYMTTNAIEMALLFLPSVGSFIETSDWRIFGILFWWAQPRLYIGRGMQEHQITLLKYSMFWLLLLPCKLVFSFQFEIKPLVESTKQIMEMSVRTYEWHAIFPKVKNNFGAVLAIWTPTTIVYFMDTQIWYSIFCSVFGGVYGMFCHLGEIRTMGMVRSKFSFLPAAFSARLIPPPVKKRLRGNARGPLGEKPLRETETQGRDYVTFAAVWNQIIYSFREEDLISDRERDLMIVPLSSGLGSSGVHWPLFLLATKFSAALSIAREFVGEYRLLDSKIRSDVHMYSAVKECYDLLNNILDLLVVGDRERRIVSAITTEVETSVSSSNLLSEFRMNELPALHEKFIQLVEILLENNRAQSSNLVELLQDIFEIVTKDMMIHGHRILDSIEGPRSSEGDGASFLEWHEAPLFTPKDGEPVLRFPLPDDGSLKEQVRRLFLLLTAEETAMDIPINLEARRRVTFFATSLFMDMPDAPKARNMLSFSVLTPYYKEEVQFSEGDLHSSQDGASILSYMQKIYPDEWKNFLERMGYKASERPFVEDCDEGLNREITNWASFRGQTLSRTVRGMMYYREAIRFQAFLDMAKTEDICGGYQEVGRACGGRRGTHSLWAQMDALADIKFTYVVSCQVYGEHKASGDPRARHILDLMIRYPSLRVAYIEEKEVIGPNKPQKVYSSVLVKAVNGLEQKVYRIKLPGPPIIGEGKPENQNQGIIFTRGEALQTIDMNQDNYMEEAFKMRNVLQELLKPEGGRPPAILGLGEHIFTGSVSSLAWFMSYQESSFVTIGQRFLAKPLRVRFHYGHPDIFDRIFHVTRGGLSKASKTINLSEDVFAGFNTTLRCGSVTYREYMKVGKGRDVGLNQISKFEAKIANGNGEQALSRDVFRLGRRFDFFRMLSCYFTTVGFYLSGVMSVLAVYGFLYGQLYLGLSGLERALIDGARTQNMRFLETALASQSFIQMGLLTGLPMMMEVALEKGFREALTDFILMHLQLASVFFTFSLGTKLHYFGRTILHGGAKYRPTGRKFVVFHASFTENYRLYSRSHFVKGFELLFLLILHNLYGSKPQGRSAAYALVTCSIWFLTLTWLFTPFIFNPSGFAWWKIVEDWMDWNRWMKNQGDLGLRQDKSWETWWNDEQLHIRYSGLGSITLDILLSLRFFVYQYGLNIVVYVLSWAVIVAIFLLVKVVAEGRRRLSVDFHLMYRLFKAVVLLGVVTAVMVLFSVCRLSVMDLFVCCFAFVPTGWGLLRIAQAIRPKIEGYSIWSSVEALAYTYDYVMGLLLFAPVAALAWMPVVSAIQTRVLFNQAFTRHLQIQPILGAKSKRR</sequence>
<keyword evidence="9 15" id="KW-1133">Transmembrane helix</keyword>
<keyword evidence="11" id="KW-0961">Cell wall biogenesis/degradation</keyword>
<dbReference type="PANTHER" id="PTHR12741">
    <property type="entry name" value="LYST-INTERACTING PROTEIN LIP5 DOPAMINE RESPONSIVE PROTEIN DRG-1"/>
    <property type="match status" value="1"/>
</dbReference>